<keyword evidence="9 10" id="KW-0472">Membrane</keyword>
<dbReference type="HAMAP" id="MF_01382">
    <property type="entry name" value="SecA"/>
    <property type="match status" value="1"/>
</dbReference>
<evidence type="ECO:0000259" key="12">
    <source>
        <dbReference type="PROSITE" id="PS51194"/>
    </source>
</evidence>
<comment type="similarity">
    <text evidence="10">Belongs to the SecA family.</text>
</comment>
<comment type="function">
    <text evidence="10">Part of the Sec protein translocase complex. Interacts with the SecYEG preprotein conducting channel. Has a central role in coupling the hydrolysis of ATP to the transfer of proteins into and across the cell membrane, serving as an ATP-driven molecular motor driving the stepwise translocation of polypeptide chains across the membrane.</text>
</comment>
<dbReference type="Proteomes" id="UP000478417">
    <property type="component" value="Unassembled WGS sequence"/>
</dbReference>
<dbReference type="PROSITE" id="PS51196">
    <property type="entry name" value="SECA_MOTOR_DEAD"/>
    <property type="match status" value="1"/>
</dbReference>
<dbReference type="PANTHER" id="PTHR30612:SF0">
    <property type="entry name" value="CHLOROPLAST PROTEIN-TRANSPORTING ATPASE"/>
    <property type="match status" value="1"/>
</dbReference>
<dbReference type="SUPFAM" id="SSF52540">
    <property type="entry name" value="P-loop containing nucleoside triphosphate hydrolases"/>
    <property type="match status" value="2"/>
</dbReference>
<feature type="binding site" evidence="10">
    <location>
        <position position="539"/>
    </location>
    <ligand>
        <name>ATP</name>
        <dbReference type="ChEBI" id="CHEBI:30616"/>
    </ligand>
</feature>
<keyword evidence="1 10" id="KW-0813">Transport</keyword>
<dbReference type="GO" id="GO:0005524">
    <property type="term" value="F:ATP binding"/>
    <property type="evidence" value="ECO:0007669"/>
    <property type="project" value="UniProtKB-UniRule"/>
</dbReference>
<comment type="subunit">
    <text evidence="10">Monomer and homodimer. Part of the essential Sec protein translocation apparatus which comprises SecA, SecYEG and auxiliary proteins SecDF. Other proteins may also be involved.</text>
</comment>
<dbReference type="Gene3D" id="3.90.1440.10">
    <property type="entry name" value="SecA, preprotein cross-linking domain"/>
    <property type="match status" value="1"/>
</dbReference>
<dbReference type="CDD" id="cd17928">
    <property type="entry name" value="DEXDc_SecA"/>
    <property type="match status" value="1"/>
</dbReference>
<dbReference type="PROSITE" id="PS51194">
    <property type="entry name" value="HELICASE_CTER"/>
    <property type="match status" value="1"/>
</dbReference>
<dbReference type="GO" id="GO:0065002">
    <property type="term" value="P:intracellular protein transmembrane transport"/>
    <property type="evidence" value="ECO:0007669"/>
    <property type="project" value="UniProtKB-UniRule"/>
</dbReference>
<feature type="binding site" evidence="10">
    <location>
        <begin position="129"/>
        <end position="133"/>
    </location>
    <ligand>
        <name>ATP</name>
        <dbReference type="ChEBI" id="CHEBI:30616"/>
    </ligand>
</feature>
<evidence type="ECO:0000256" key="3">
    <source>
        <dbReference type="ARBA" id="ARBA00022490"/>
    </source>
</evidence>
<sequence>MKTIAREYRPCQIPRVKDPPTGLDGLVDSTIGGWKRRPGILAGLKREAKAIDALEEDWKFLSEAALKRHLLEFRERFRRADKDAEECLPDALAAIREAADRVTGMRPFVVQLMGALALHRGYLAEMATGEGKTLTAALAAVLTGWTGKPCHIITVNDYLAKRDSEWFQPLYEFCGVSVGAVTSIMHAEDRTLGYSKDVTYTTSKEVVADFLRDRLRLGDHQHPTQRLLQRHLHPYHGEDHVVMRGLHTAIVDEADSVLIDEAVTPLIISSPTNNNQLHQVYKEVWKITNQLKKDEHYRVDLRYKEAVLLPRGKQVVESHLSMLPERWRGASRPVELVEQALNAREFFRRGKQYVVQKNKVVIVDEFSGRMMANRKWRHGLHQAIEAKEGLPLSPIDQTLARLSFQRYYRLYTKLSGMTGTAHEAAREVWHTYHLPVVRIPTNRPVIRQELPHRIYPSIELKMDAIVADVEANHLLGRPVLVGTRNVATSQILAKRLHSEGFKIELLNALNDRQEASIIARAGRKGAITIATNMAGRGTDIKLGEGVAELGGLHVIASERHEARRIDRQLFGRSGRQGDPGTAVAFISCEDELLLRFAPKWLLGLFTKCLKNRLPGGRMIGLLTNNFVQWKAQKIALYSRKSVLKMDTWLDEAISFSGKSLI</sequence>
<dbReference type="CDD" id="cd18803">
    <property type="entry name" value="SF2_C_secA"/>
    <property type="match status" value="1"/>
</dbReference>
<dbReference type="FunFam" id="3.40.50.300:FF:000429">
    <property type="entry name" value="Preprotein translocase subunit SecA"/>
    <property type="match status" value="1"/>
</dbReference>
<feature type="domain" description="SecA family profile" evidence="13">
    <location>
        <begin position="26"/>
        <end position="617"/>
    </location>
</feature>
<dbReference type="PANTHER" id="PTHR30612">
    <property type="entry name" value="SECA INNER MEMBRANE COMPONENT OF SEC PROTEIN SECRETION SYSTEM"/>
    <property type="match status" value="1"/>
</dbReference>
<evidence type="ECO:0000256" key="10">
    <source>
        <dbReference type="HAMAP-Rule" id="MF_01382"/>
    </source>
</evidence>
<evidence type="ECO:0000256" key="6">
    <source>
        <dbReference type="ARBA" id="ARBA00022927"/>
    </source>
</evidence>
<dbReference type="Gene3D" id="3.40.50.300">
    <property type="entry name" value="P-loop containing nucleotide triphosphate hydrolases"/>
    <property type="match status" value="2"/>
</dbReference>
<dbReference type="SUPFAM" id="SSF81767">
    <property type="entry name" value="Pre-protein crosslinking domain of SecA"/>
    <property type="match status" value="1"/>
</dbReference>
<dbReference type="RefSeq" id="WP_163965528.1">
    <property type="nucleotide sequence ID" value="NZ_JAAGNX010000002.1"/>
</dbReference>
<dbReference type="GO" id="GO:0006605">
    <property type="term" value="P:protein targeting"/>
    <property type="evidence" value="ECO:0007669"/>
    <property type="project" value="UniProtKB-UniRule"/>
</dbReference>
<evidence type="ECO:0000259" key="13">
    <source>
        <dbReference type="PROSITE" id="PS51196"/>
    </source>
</evidence>
<proteinExistence type="inferred from homology"/>
<comment type="catalytic activity">
    <reaction evidence="10">
        <text>ATP + H2O + cellular proteinSide 1 = ADP + phosphate + cellular proteinSide 2.</text>
        <dbReference type="EC" id="7.4.2.8"/>
    </reaction>
</comment>
<keyword evidence="15" id="KW-1185">Reference proteome</keyword>
<gene>
    <name evidence="10" type="primary">secA</name>
    <name evidence="14" type="ORF">G0Q06_10510</name>
</gene>
<evidence type="ECO:0000256" key="5">
    <source>
        <dbReference type="ARBA" id="ARBA00022840"/>
    </source>
</evidence>
<dbReference type="EC" id="7.4.2.8" evidence="10"/>
<protein>
    <recommendedName>
        <fullName evidence="10">Protein translocase subunit SecA</fullName>
        <ecNumber evidence="10">7.4.2.8</ecNumber>
    </recommendedName>
</protein>
<organism evidence="14 15">
    <name type="scientific">Oceanipulchritudo coccoides</name>
    <dbReference type="NCBI Taxonomy" id="2706888"/>
    <lineage>
        <taxon>Bacteria</taxon>
        <taxon>Pseudomonadati</taxon>
        <taxon>Verrucomicrobiota</taxon>
        <taxon>Opitutia</taxon>
        <taxon>Puniceicoccales</taxon>
        <taxon>Oceanipulchritudinaceae</taxon>
        <taxon>Oceanipulchritudo</taxon>
    </lineage>
</organism>
<comment type="caution">
    <text evidence="14">The sequence shown here is derived from an EMBL/GenBank/DDBJ whole genome shotgun (WGS) entry which is preliminary data.</text>
</comment>
<evidence type="ECO:0000256" key="2">
    <source>
        <dbReference type="ARBA" id="ARBA00022475"/>
    </source>
</evidence>
<evidence type="ECO:0000256" key="4">
    <source>
        <dbReference type="ARBA" id="ARBA00022741"/>
    </source>
</evidence>
<dbReference type="GO" id="GO:0043952">
    <property type="term" value="P:protein transport by the Sec complex"/>
    <property type="evidence" value="ECO:0007669"/>
    <property type="project" value="TreeGrafter"/>
</dbReference>
<name>A0A6B2M2B8_9BACT</name>
<dbReference type="InterPro" id="IPR027417">
    <property type="entry name" value="P-loop_NTPase"/>
</dbReference>
<keyword evidence="6 10" id="KW-0653">Protein transport</keyword>
<dbReference type="InterPro" id="IPR014018">
    <property type="entry name" value="SecA_motor_DEAD"/>
</dbReference>
<dbReference type="GO" id="GO:0005886">
    <property type="term" value="C:plasma membrane"/>
    <property type="evidence" value="ECO:0007669"/>
    <property type="project" value="UniProtKB-SubCell"/>
</dbReference>
<dbReference type="InterPro" id="IPR011130">
    <property type="entry name" value="SecA_preprotein_X-link_dom"/>
</dbReference>
<keyword evidence="5 10" id="KW-0067">ATP-binding</keyword>
<dbReference type="EMBL" id="JAAGNX010000002">
    <property type="protein sequence ID" value="NDV62883.1"/>
    <property type="molecule type" value="Genomic_DNA"/>
</dbReference>
<feature type="domain" description="Helicase C-terminal" evidence="12">
    <location>
        <begin position="461"/>
        <end position="617"/>
    </location>
</feature>
<keyword evidence="7 10" id="KW-1278">Translocase</keyword>
<accession>A0A6B2M2B8</accession>
<dbReference type="InterPro" id="IPR011115">
    <property type="entry name" value="SecA_DEAD"/>
</dbReference>
<dbReference type="PROSITE" id="PS51192">
    <property type="entry name" value="HELICASE_ATP_BIND_1"/>
    <property type="match status" value="1"/>
</dbReference>
<comment type="subcellular location">
    <subcellularLocation>
        <location evidence="10">Cell membrane</location>
        <topology evidence="10">Peripheral membrane protein</topology>
        <orientation evidence="10">Cytoplasmic side</orientation>
    </subcellularLocation>
    <subcellularLocation>
        <location evidence="10">Cytoplasm</location>
    </subcellularLocation>
    <text evidence="10">Distribution is 50-50.</text>
</comment>
<evidence type="ECO:0000259" key="11">
    <source>
        <dbReference type="PROSITE" id="PS51192"/>
    </source>
</evidence>
<keyword evidence="3 10" id="KW-0963">Cytoplasm</keyword>
<dbReference type="PRINTS" id="PR00906">
    <property type="entry name" value="SECA"/>
</dbReference>
<dbReference type="AlphaFoldDB" id="A0A6B2M2B8"/>
<keyword evidence="2 10" id="KW-1003">Cell membrane</keyword>
<dbReference type="GO" id="GO:0008564">
    <property type="term" value="F:protein-exporting ATPase activity"/>
    <property type="evidence" value="ECO:0007669"/>
    <property type="project" value="UniProtKB-EC"/>
</dbReference>
<dbReference type="GO" id="GO:0005829">
    <property type="term" value="C:cytosol"/>
    <property type="evidence" value="ECO:0007669"/>
    <property type="project" value="TreeGrafter"/>
</dbReference>
<feature type="binding site" evidence="10">
    <location>
        <position position="111"/>
    </location>
    <ligand>
        <name>ATP</name>
        <dbReference type="ChEBI" id="CHEBI:30616"/>
    </ligand>
</feature>
<dbReference type="Pfam" id="PF21090">
    <property type="entry name" value="P-loop_SecA"/>
    <property type="match status" value="2"/>
</dbReference>
<dbReference type="GO" id="GO:0017038">
    <property type="term" value="P:protein import"/>
    <property type="evidence" value="ECO:0007669"/>
    <property type="project" value="InterPro"/>
</dbReference>
<reference evidence="14 15" key="1">
    <citation type="submission" date="2020-02" db="EMBL/GenBank/DDBJ databases">
        <title>Albibacoteraceae fam. nov., the first described family within the subdivision 4 Verrucomicrobia.</title>
        <authorList>
            <person name="Xi F."/>
        </authorList>
    </citation>
    <scope>NUCLEOTIDE SEQUENCE [LARGE SCALE GENOMIC DNA]</scope>
    <source>
        <strain evidence="14 15">CK1056</strain>
    </source>
</reference>
<dbReference type="InterPro" id="IPR020937">
    <property type="entry name" value="SecA_CS"/>
</dbReference>
<dbReference type="Pfam" id="PF01043">
    <property type="entry name" value="SecA_PP_bind"/>
    <property type="match status" value="1"/>
</dbReference>
<dbReference type="GO" id="GO:0031522">
    <property type="term" value="C:cell envelope Sec protein transport complex"/>
    <property type="evidence" value="ECO:0007669"/>
    <property type="project" value="TreeGrafter"/>
</dbReference>
<dbReference type="SMART" id="SM00957">
    <property type="entry name" value="SecA_DEAD"/>
    <property type="match status" value="1"/>
</dbReference>
<dbReference type="InterPro" id="IPR000185">
    <property type="entry name" value="SecA"/>
</dbReference>
<dbReference type="InterPro" id="IPR044722">
    <property type="entry name" value="SecA_SF2_C"/>
</dbReference>
<keyword evidence="4 10" id="KW-0547">Nucleotide-binding</keyword>
<dbReference type="SMART" id="SM00958">
    <property type="entry name" value="SecA_PP_bind"/>
    <property type="match status" value="1"/>
</dbReference>
<evidence type="ECO:0000313" key="14">
    <source>
        <dbReference type="EMBL" id="NDV62883.1"/>
    </source>
</evidence>
<evidence type="ECO:0000256" key="8">
    <source>
        <dbReference type="ARBA" id="ARBA00023010"/>
    </source>
</evidence>
<evidence type="ECO:0000256" key="1">
    <source>
        <dbReference type="ARBA" id="ARBA00022448"/>
    </source>
</evidence>
<dbReference type="PROSITE" id="PS01312">
    <property type="entry name" value="SECA"/>
    <property type="match status" value="1"/>
</dbReference>
<evidence type="ECO:0000256" key="9">
    <source>
        <dbReference type="ARBA" id="ARBA00023136"/>
    </source>
</evidence>
<dbReference type="InterPro" id="IPR036670">
    <property type="entry name" value="SecA_X-link_sf"/>
</dbReference>
<dbReference type="InterPro" id="IPR014001">
    <property type="entry name" value="Helicase_ATP-bd"/>
</dbReference>
<dbReference type="InterPro" id="IPR001650">
    <property type="entry name" value="Helicase_C-like"/>
</dbReference>
<keyword evidence="8 10" id="KW-0811">Translocation</keyword>
<dbReference type="Pfam" id="PF07517">
    <property type="entry name" value="SecA_DEAD"/>
    <property type="match status" value="1"/>
</dbReference>
<feature type="domain" description="Helicase ATP-binding" evidence="11">
    <location>
        <begin position="113"/>
        <end position="291"/>
    </location>
</feature>
<evidence type="ECO:0000256" key="7">
    <source>
        <dbReference type="ARBA" id="ARBA00022967"/>
    </source>
</evidence>
<evidence type="ECO:0000313" key="15">
    <source>
        <dbReference type="Proteomes" id="UP000478417"/>
    </source>
</evidence>